<dbReference type="InterPro" id="IPR052895">
    <property type="entry name" value="HetReg/Transcr_Mod"/>
</dbReference>
<dbReference type="Proteomes" id="UP001175000">
    <property type="component" value="Unassembled WGS sequence"/>
</dbReference>
<dbReference type="PANTHER" id="PTHR24148">
    <property type="entry name" value="ANKYRIN REPEAT DOMAIN-CONTAINING PROTEIN 39 HOMOLOG-RELATED"/>
    <property type="match status" value="1"/>
</dbReference>
<evidence type="ECO:0000259" key="1">
    <source>
        <dbReference type="Pfam" id="PF06985"/>
    </source>
</evidence>
<name>A0AA39WLQ5_9PEZI</name>
<dbReference type="AlphaFoldDB" id="A0AA39WLQ5"/>
<accession>A0AA39WLQ5</accession>
<dbReference type="EMBL" id="JAULSU010000005">
    <property type="protein sequence ID" value="KAK0617728.1"/>
    <property type="molecule type" value="Genomic_DNA"/>
</dbReference>
<evidence type="ECO:0000313" key="3">
    <source>
        <dbReference type="Proteomes" id="UP001175000"/>
    </source>
</evidence>
<evidence type="ECO:0000313" key="2">
    <source>
        <dbReference type="EMBL" id="KAK0617728.1"/>
    </source>
</evidence>
<dbReference type="PANTHER" id="PTHR24148:SF78">
    <property type="entry name" value="HETEROKARYON INCOMPATIBILITY DOMAIN-CONTAINING PROTEIN"/>
    <property type="match status" value="1"/>
</dbReference>
<gene>
    <name evidence="2" type="ORF">B0T14DRAFT_547411</name>
</gene>
<feature type="domain" description="Heterokaryon incompatibility" evidence="1">
    <location>
        <begin position="68"/>
        <end position="211"/>
    </location>
</feature>
<dbReference type="Pfam" id="PF06985">
    <property type="entry name" value="HET"/>
    <property type="match status" value="1"/>
</dbReference>
<comment type="caution">
    <text evidence="2">The sequence shown here is derived from an EMBL/GenBank/DDBJ whole genome shotgun (WGS) entry which is preliminary data.</text>
</comment>
<proteinExistence type="predicted"/>
<reference evidence="2" key="1">
    <citation type="submission" date="2023-06" db="EMBL/GenBank/DDBJ databases">
        <title>Genome-scale phylogeny and comparative genomics of the fungal order Sordariales.</title>
        <authorList>
            <consortium name="Lawrence Berkeley National Laboratory"/>
            <person name="Hensen N."/>
            <person name="Bonometti L."/>
            <person name="Westerberg I."/>
            <person name="Brannstrom I.O."/>
            <person name="Guillou S."/>
            <person name="Cros-Aarteil S."/>
            <person name="Calhoun S."/>
            <person name="Haridas S."/>
            <person name="Kuo A."/>
            <person name="Mondo S."/>
            <person name="Pangilinan J."/>
            <person name="Riley R."/>
            <person name="Labutti K."/>
            <person name="Andreopoulos B."/>
            <person name="Lipzen A."/>
            <person name="Chen C."/>
            <person name="Yanf M."/>
            <person name="Daum C."/>
            <person name="Ng V."/>
            <person name="Clum A."/>
            <person name="Steindorff A."/>
            <person name="Ohm R."/>
            <person name="Martin F."/>
            <person name="Silar P."/>
            <person name="Natvig D."/>
            <person name="Lalanne C."/>
            <person name="Gautier V."/>
            <person name="Ament-Velasquez S.L."/>
            <person name="Kruys A."/>
            <person name="Hutchinson M.I."/>
            <person name="Powell A.J."/>
            <person name="Barry K."/>
            <person name="Miller A.N."/>
            <person name="Grigoriev I.V."/>
            <person name="Debuchy R."/>
            <person name="Gladieux P."/>
            <person name="Thoren M.H."/>
            <person name="Johannesson H."/>
        </authorList>
    </citation>
    <scope>NUCLEOTIDE SEQUENCE</scope>
    <source>
        <strain evidence="2">CBS 606.72</strain>
    </source>
</reference>
<organism evidence="2 3">
    <name type="scientific">Immersiella caudata</name>
    <dbReference type="NCBI Taxonomy" id="314043"/>
    <lineage>
        <taxon>Eukaryota</taxon>
        <taxon>Fungi</taxon>
        <taxon>Dikarya</taxon>
        <taxon>Ascomycota</taxon>
        <taxon>Pezizomycotina</taxon>
        <taxon>Sordariomycetes</taxon>
        <taxon>Sordariomycetidae</taxon>
        <taxon>Sordariales</taxon>
        <taxon>Lasiosphaeriaceae</taxon>
        <taxon>Immersiella</taxon>
    </lineage>
</organism>
<dbReference type="InterPro" id="IPR010730">
    <property type="entry name" value="HET"/>
</dbReference>
<sequence>MSNPFIAGSVSEPKLDKTANPYHYFLLSEPSRCIRLIRLMGHRDKEALIRCQIFEYPLQELGQGVHLYEALSYVWGSTEGGQLIYIEEGPDGNSTAGKASNYSSLHITPNLYAALSHLRNHLLDRVLWVDAICIDQGDTEEKQHQVQLMATIYASANRVVVWLGEASKDADGAFQVLCESATKEQTSPSTPQPVLALLKRPWFRRIWVLQEVAVARQVLIKCGPDELDGLVFCSGLDVLKLPHDTYPDLRSLTPPITYLIRHTTFWPQSRSAANNPNVPRSFFIRPLGQLADMYHNREATNPLDKVYALLGIGSPGPVEILPDYEAPWEMVFEKLIKLCLPNQISVRVRAVSWESR</sequence>
<keyword evidence="3" id="KW-1185">Reference proteome</keyword>
<protein>
    <submittedName>
        <fullName evidence="2">Heterokaryon incompatibility protein-domain-containing protein</fullName>
    </submittedName>
</protein>